<comment type="caution">
    <text evidence="1">The sequence shown here is derived from an EMBL/GenBank/DDBJ whole genome shotgun (WGS) entry which is preliminary data.</text>
</comment>
<name>A0ACB6SC96_9PLEO</name>
<evidence type="ECO:0000313" key="1">
    <source>
        <dbReference type="EMBL" id="KAF2631225.1"/>
    </source>
</evidence>
<protein>
    <submittedName>
        <fullName evidence="1">Uncharacterized protein</fullName>
    </submittedName>
</protein>
<proteinExistence type="predicted"/>
<reference evidence="1" key="1">
    <citation type="journal article" date="2020" name="Stud. Mycol.">
        <title>101 Dothideomycetes genomes: a test case for predicting lifestyles and emergence of pathogens.</title>
        <authorList>
            <person name="Haridas S."/>
            <person name="Albert R."/>
            <person name="Binder M."/>
            <person name="Bloem J."/>
            <person name="Labutti K."/>
            <person name="Salamov A."/>
            <person name="Andreopoulos B."/>
            <person name="Baker S."/>
            <person name="Barry K."/>
            <person name="Bills G."/>
            <person name="Bluhm B."/>
            <person name="Cannon C."/>
            <person name="Castanera R."/>
            <person name="Culley D."/>
            <person name="Daum C."/>
            <person name="Ezra D."/>
            <person name="Gonzalez J."/>
            <person name="Henrissat B."/>
            <person name="Kuo A."/>
            <person name="Liang C."/>
            <person name="Lipzen A."/>
            <person name="Lutzoni F."/>
            <person name="Magnuson J."/>
            <person name="Mondo S."/>
            <person name="Nolan M."/>
            <person name="Ohm R."/>
            <person name="Pangilinan J."/>
            <person name="Park H.-J."/>
            <person name="Ramirez L."/>
            <person name="Alfaro M."/>
            <person name="Sun H."/>
            <person name="Tritt A."/>
            <person name="Yoshinaga Y."/>
            <person name="Zwiers L.-H."/>
            <person name="Turgeon B."/>
            <person name="Goodwin S."/>
            <person name="Spatafora J."/>
            <person name="Crous P."/>
            <person name="Grigoriev I."/>
        </authorList>
    </citation>
    <scope>NUCLEOTIDE SEQUENCE</scope>
    <source>
        <strain evidence="1">CBS 525.71</strain>
    </source>
</reference>
<dbReference type="EMBL" id="MU006705">
    <property type="protein sequence ID" value="KAF2631225.1"/>
    <property type="molecule type" value="Genomic_DNA"/>
</dbReference>
<dbReference type="Proteomes" id="UP000799754">
    <property type="component" value="Unassembled WGS sequence"/>
</dbReference>
<evidence type="ECO:0000313" key="2">
    <source>
        <dbReference type="Proteomes" id="UP000799754"/>
    </source>
</evidence>
<keyword evidence="2" id="KW-1185">Reference proteome</keyword>
<sequence>MPPQRHHAKPQFRHVQHSYQSPSAGPQPSPSAKQYLAGGILRTVFRQWRSYLPRDDPRLRRALWLESGECFVDDRPGLDVTLTVARHYPRRDPKHFLIVRYENTLGLIAYQKRCIEEETYLKGWSDSGSWEGKDNSASGVLHLGSRKQSKEKVQDPSVQPELGTLDEMLLTGSGAEEVDLTVQIRKGGKDDVRELAKAVLENSSGVKIGGFVRYLRVMMQDMDTKV</sequence>
<organism evidence="1 2">
    <name type="scientific">Macroventuria anomochaeta</name>
    <dbReference type="NCBI Taxonomy" id="301207"/>
    <lineage>
        <taxon>Eukaryota</taxon>
        <taxon>Fungi</taxon>
        <taxon>Dikarya</taxon>
        <taxon>Ascomycota</taxon>
        <taxon>Pezizomycotina</taxon>
        <taxon>Dothideomycetes</taxon>
        <taxon>Pleosporomycetidae</taxon>
        <taxon>Pleosporales</taxon>
        <taxon>Pleosporineae</taxon>
        <taxon>Didymellaceae</taxon>
        <taxon>Macroventuria</taxon>
    </lineage>
</organism>
<accession>A0ACB6SC96</accession>
<gene>
    <name evidence="1" type="ORF">BU25DRAFT_481791</name>
</gene>